<dbReference type="NCBIfam" id="TIGR02170">
    <property type="entry name" value="thyX"/>
    <property type="match status" value="1"/>
</dbReference>
<organism evidence="1">
    <name type="scientific">uncultured Caudovirales phage</name>
    <dbReference type="NCBI Taxonomy" id="2100421"/>
    <lineage>
        <taxon>Viruses</taxon>
        <taxon>Duplodnaviria</taxon>
        <taxon>Heunggongvirae</taxon>
        <taxon>Uroviricota</taxon>
        <taxon>Caudoviricetes</taxon>
        <taxon>Peduoviridae</taxon>
        <taxon>Maltschvirus</taxon>
        <taxon>Maltschvirus maltsch</taxon>
    </lineage>
</organism>
<protein>
    <submittedName>
        <fullName evidence="1">THY1 Predicted alternative thymidylate synthase</fullName>
    </submittedName>
</protein>
<dbReference type="GO" id="GO:0050660">
    <property type="term" value="F:flavin adenine dinucleotide binding"/>
    <property type="evidence" value="ECO:0007669"/>
    <property type="project" value="InterPro"/>
</dbReference>
<dbReference type="PROSITE" id="PS51331">
    <property type="entry name" value="THYX"/>
    <property type="match status" value="1"/>
</dbReference>
<dbReference type="CDD" id="cd20175">
    <property type="entry name" value="ThyX"/>
    <property type="match status" value="1"/>
</dbReference>
<dbReference type="InterPro" id="IPR003669">
    <property type="entry name" value="Thymidylate_synthase_ThyX"/>
</dbReference>
<dbReference type="SUPFAM" id="SSF69796">
    <property type="entry name" value="Thymidylate synthase-complementing protein Thy1"/>
    <property type="match status" value="1"/>
</dbReference>
<dbReference type="GO" id="GO:0070402">
    <property type="term" value="F:NADPH binding"/>
    <property type="evidence" value="ECO:0007669"/>
    <property type="project" value="TreeGrafter"/>
</dbReference>
<dbReference type="EMBL" id="LR797210">
    <property type="protein sequence ID" value="CAB4194457.1"/>
    <property type="molecule type" value="Genomic_DNA"/>
</dbReference>
<evidence type="ECO:0000313" key="1">
    <source>
        <dbReference type="EMBL" id="CAB4194457.1"/>
    </source>
</evidence>
<dbReference type="GO" id="GO:0004799">
    <property type="term" value="F:thymidylate synthase activity"/>
    <property type="evidence" value="ECO:0007669"/>
    <property type="project" value="TreeGrafter"/>
</dbReference>
<proteinExistence type="predicted"/>
<dbReference type="InterPro" id="IPR036098">
    <property type="entry name" value="Thymidylate_synthase_ThyX_sf"/>
</dbReference>
<dbReference type="Pfam" id="PF02511">
    <property type="entry name" value="Thy1"/>
    <property type="match status" value="1"/>
</dbReference>
<dbReference type="GO" id="GO:0050797">
    <property type="term" value="F:thymidylate synthase (FAD) activity"/>
    <property type="evidence" value="ECO:0007669"/>
    <property type="project" value="InterPro"/>
</dbReference>
<sequence>MNNHISVLDHGFVTLRNLAGPTRRIWHDAPADAEQTGLWDVVCGAPDRKDFKLLHEFDASDVDVANSARMSFDGQDQERSYEIEMKLNRYLLKNRHMTPFESIEVWLEMKLPIFVARQFVRHRTATLNEISGRYVILPEEWYIPEVIGAKSADKKQGQAEGLDLAIQEWFKSELHAHCQRGFKLYLEAVDRGVAPEHARIALGLGHYTHWLWKQDLRNMLHFLGLRMHSHAQKEAQAYANAIFALLEPHLPGIMGLYKELMQQP</sequence>
<name>A0A6J5RJT9_9CAUD</name>
<gene>
    <name evidence="1" type="ORF">UFOVP1254_69</name>
</gene>
<dbReference type="Gene3D" id="3.30.1360.170">
    <property type="match status" value="1"/>
</dbReference>
<dbReference type="PANTHER" id="PTHR34934:SF1">
    <property type="entry name" value="FLAVIN-DEPENDENT THYMIDYLATE SYNTHASE"/>
    <property type="match status" value="1"/>
</dbReference>
<dbReference type="GO" id="GO:0006231">
    <property type="term" value="P:dTMP biosynthetic process"/>
    <property type="evidence" value="ECO:0007669"/>
    <property type="project" value="InterPro"/>
</dbReference>
<reference evidence="1" key="1">
    <citation type="submission" date="2020-05" db="EMBL/GenBank/DDBJ databases">
        <authorList>
            <person name="Chiriac C."/>
            <person name="Salcher M."/>
            <person name="Ghai R."/>
            <person name="Kavagutti S V."/>
        </authorList>
    </citation>
    <scope>NUCLEOTIDE SEQUENCE</scope>
</reference>
<dbReference type="PANTHER" id="PTHR34934">
    <property type="entry name" value="FLAVIN-DEPENDENT THYMIDYLATE SYNTHASE"/>
    <property type="match status" value="1"/>
</dbReference>
<accession>A0A6J5RJT9</accession>